<gene>
    <name evidence="1" type="ORF">C5469_04215</name>
</gene>
<evidence type="ECO:0008006" key="3">
    <source>
        <dbReference type="Google" id="ProtNLM"/>
    </source>
</evidence>
<dbReference type="InterPro" id="IPR047729">
    <property type="entry name" value="Sce7726-like"/>
</dbReference>
<protein>
    <recommendedName>
        <fullName evidence="3">Sce7726 family protein</fullName>
    </recommendedName>
</protein>
<keyword evidence="2" id="KW-1185">Reference proteome</keyword>
<accession>A0A7X5TF62</accession>
<reference evidence="1 2" key="1">
    <citation type="submission" date="2018-02" db="EMBL/GenBank/DDBJ databases">
        <authorList>
            <person name="Machado R.A."/>
        </authorList>
    </citation>
    <scope>NUCLEOTIDE SEQUENCE [LARGE SCALE GENOMIC DNA]</scope>
    <source>
        <strain evidence="1 2">DSM 19724</strain>
    </source>
</reference>
<evidence type="ECO:0000313" key="1">
    <source>
        <dbReference type="EMBL" id="NHB91381.1"/>
    </source>
</evidence>
<dbReference type="RefSeq" id="WP_166302756.1">
    <property type="nucleotide sequence ID" value="NZ_CAWPIB010000003.1"/>
</dbReference>
<proteinExistence type="predicted"/>
<dbReference type="EMBL" id="PUJW01000003">
    <property type="protein sequence ID" value="NHB91381.1"/>
    <property type="molecule type" value="Genomic_DNA"/>
</dbReference>
<name>A0A7X5TF62_9GAMM</name>
<evidence type="ECO:0000313" key="2">
    <source>
        <dbReference type="Proteomes" id="UP000591844"/>
    </source>
</evidence>
<dbReference type="AlphaFoldDB" id="A0A7X5TF62"/>
<dbReference type="NCBIfam" id="NF033832">
    <property type="entry name" value="sce7726_fam"/>
    <property type="match status" value="1"/>
</dbReference>
<organism evidence="1 2">
    <name type="scientific">Photorhabdus cinerea</name>
    <dbReference type="NCBI Taxonomy" id="471575"/>
    <lineage>
        <taxon>Bacteria</taxon>
        <taxon>Pseudomonadati</taxon>
        <taxon>Pseudomonadota</taxon>
        <taxon>Gammaproteobacteria</taxon>
        <taxon>Enterobacterales</taxon>
        <taxon>Morganellaceae</taxon>
        <taxon>Photorhabdus</taxon>
    </lineage>
</organism>
<dbReference type="Proteomes" id="UP000591844">
    <property type="component" value="Unassembled WGS sequence"/>
</dbReference>
<sequence>MASSSIKKEDSIKVALIDWLIERDELNDDAVLINELPIANFSRRVDLAVANGKLHAYEIKSDSDSLARLEGQISTYRLYFDKVTLVCAPKFTEKALSILPNDIEILEIRKNNSGIINTFIKKRRGRTCKISEDRLIFSFVNKKEIVKFIRKNGYTCHPSEMRENLYNLTKNISTEKKRDFTINYLKIKYKLSFKNFINNKNSNSTSSENISLLSNNKIKRNLNKSKKDEELKHIDISAYQKPINTYAINIAKNLSFIGIKSHVPVYIIPRKKIAS</sequence>
<comment type="caution">
    <text evidence="1">The sequence shown here is derived from an EMBL/GenBank/DDBJ whole genome shotgun (WGS) entry which is preliminary data.</text>
</comment>